<feature type="non-terminal residue" evidence="8">
    <location>
        <position position="370"/>
    </location>
</feature>
<dbReference type="KEGG" id="vpo:Kpol_467p24"/>
<dbReference type="PANTHER" id="PTHR23501:SF47">
    <property type="entry name" value="VACUOLAR BASIC AMINO ACID TRANSPORTER 1"/>
    <property type="match status" value="1"/>
</dbReference>
<feature type="transmembrane region" description="Helical" evidence="6">
    <location>
        <begin position="162"/>
        <end position="183"/>
    </location>
</feature>
<evidence type="ECO:0000313" key="9">
    <source>
        <dbReference type="Proteomes" id="UP000000267"/>
    </source>
</evidence>
<dbReference type="InParanoid" id="A7TQG8"/>
<organism evidence="9">
    <name type="scientific">Vanderwaltozyma polyspora (strain ATCC 22028 / DSM 70294 / BCRC 21397 / CBS 2163 / NBRC 10782 / NRRL Y-8283 / UCD 57-17)</name>
    <name type="common">Kluyveromyces polysporus</name>
    <dbReference type="NCBI Taxonomy" id="436907"/>
    <lineage>
        <taxon>Eukaryota</taxon>
        <taxon>Fungi</taxon>
        <taxon>Dikarya</taxon>
        <taxon>Ascomycota</taxon>
        <taxon>Saccharomycotina</taxon>
        <taxon>Saccharomycetes</taxon>
        <taxon>Saccharomycetales</taxon>
        <taxon>Saccharomycetaceae</taxon>
        <taxon>Vanderwaltozyma</taxon>
    </lineage>
</organism>
<feature type="domain" description="Major facilitator superfamily (MFS) profile" evidence="7">
    <location>
        <begin position="36"/>
        <end position="370"/>
    </location>
</feature>
<dbReference type="GO" id="GO:0000329">
    <property type="term" value="C:fungal-type vacuole membrane"/>
    <property type="evidence" value="ECO:0007669"/>
    <property type="project" value="EnsemblFungi"/>
</dbReference>
<sequence>MVVIDESTRLLPDEQHCDALDEEYTKYNLSLPKFPILVSLWLGSFLSSIDSTIVANIMNKVAEEFQESQEKQWIATSFLLTNTAFQPLYGKLSDITGRKFALLTALSFFGLGCFLTSLSTNIKQFAIARAICGIGGGGINAISSITVGDICTAKDRGIYQGYANIVFGMGQLLGAPVGGLFIATIGWRALFWIQVPLVIIAIILGEMYVNIKLVHVPPPSERFKWKNISRIDFLGSFTLVSSITCFIILISTKSNVILLSLLSVLSFIAFIYVELYVSKDRILPFELLKGSFGCNSIATVISSYVIFGEIFRSPIYLQLVQDFSVIKTGIFLIFPAITTAIGSLVTGAILKRTKLDLAYCSYKLVLLGLC</sequence>
<protein>
    <recommendedName>
        <fullName evidence="7">Major facilitator superfamily (MFS) profile domain-containing protein</fullName>
    </recommendedName>
</protein>
<dbReference type="eggNOG" id="KOG0254">
    <property type="taxonomic scope" value="Eukaryota"/>
</dbReference>
<keyword evidence="4 6" id="KW-1133">Transmembrane helix</keyword>
<dbReference type="Gene3D" id="1.20.1250.20">
    <property type="entry name" value="MFS general substrate transporter like domains"/>
    <property type="match status" value="1"/>
</dbReference>
<feature type="transmembrane region" description="Helical" evidence="6">
    <location>
        <begin position="100"/>
        <end position="120"/>
    </location>
</feature>
<dbReference type="FunCoup" id="A7TQG8">
    <property type="interactions" value="27"/>
</dbReference>
<reference evidence="8 9" key="1">
    <citation type="journal article" date="2007" name="Proc. Natl. Acad. Sci. U.S.A.">
        <title>Independent sorting-out of thousands of duplicated gene pairs in two yeast species descended from a whole-genome duplication.</title>
        <authorList>
            <person name="Scannell D.R."/>
            <person name="Frank A.C."/>
            <person name="Conant G.C."/>
            <person name="Byrne K.P."/>
            <person name="Woolfit M."/>
            <person name="Wolfe K.H."/>
        </authorList>
    </citation>
    <scope>NUCLEOTIDE SEQUENCE [LARGE SCALE GENOMIC DNA]</scope>
    <source>
        <strain evidence="9">ATCC 22028 / DSM 70294 / BCRC 21397 / CBS 2163 / NBRC 10782 / NRRL Y-8283 / UCD 57-17</strain>
    </source>
</reference>
<evidence type="ECO:0000256" key="3">
    <source>
        <dbReference type="ARBA" id="ARBA00022692"/>
    </source>
</evidence>
<dbReference type="InterPro" id="IPR020846">
    <property type="entry name" value="MFS_dom"/>
</dbReference>
<feature type="transmembrane region" description="Helical" evidence="6">
    <location>
        <begin position="256"/>
        <end position="275"/>
    </location>
</feature>
<evidence type="ECO:0000256" key="4">
    <source>
        <dbReference type="ARBA" id="ARBA00022989"/>
    </source>
</evidence>
<evidence type="ECO:0000256" key="6">
    <source>
        <dbReference type="SAM" id="Phobius"/>
    </source>
</evidence>
<keyword evidence="5 6" id="KW-0472">Membrane</keyword>
<dbReference type="AlphaFoldDB" id="A7TQG8"/>
<evidence type="ECO:0000256" key="1">
    <source>
        <dbReference type="ARBA" id="ARBA00004141"/>
    </source>
</evidence>
<evidence type="ECO:0000256" key="2">
    <source>
        <dbReference type="ARBA" id="ARBA00008335"/>
    </source>
</evidence>
<evidence type="ECO:0000256" key="5">
    <source>
        <dbReference type="ARBA" id="ARBA00023136"/>
    </source>
</evidence>
<dbReference type="OMA" id="GCNSIAT"/>
<dbReference type="PROSITE" id="PS50850">
    <property type="entry name" value="MFS"/>
    <property type="match status" value="1"/>
</dbReference>
<feature type="transmembrane region" description="Helical" evidence="6">
    <location>
        <begin position="126"/>
        <end position="150"/>
    </location>
</feature>
<feature type="transmembrane region" description="Helical" evidence="6">
    <location>
        <begin position="328"/>
        <end position="350"/>
    </location>
</feature>
<gene>
    <name evidence="8" type="ORF">Kpol_467p24</name>
</gene>
<dbReference type="OrthoDB" id="10021397at2759"/>
<dbReference type="PANTHER" id="PTHR23501">
    <property type="entry name" value="MAJOR FACILITATOR SUPERFAMILY"/>
    <property type="match status" value="1"/>
</dbReference>
<dbReference type="Pfam" id="PF07690">
    <property type="entry name" value="MFS_1"/>
    <property type="match status" value="1"/>
</dbReference>
<evidence type="ECO:0000313" key="8">
    <source>
        <dbReference type="EMBL" id="EDO15512.1"/>
    </source>
</evidence>
<name>A7TQG8_VANPO</name>
<dbReference type="EMBL" id="DS480457">
    <property type="protein sequence ID" value="EDO15512.1"/>
    <property type="molecule type" value="Genomic_DNA"/>
</dbReference>
<dbReference type="GeneID" id="5543577"/>
<accession>A7TQG8</accession>
<evidence type="ECO:0000259" key="7">
    <source>
        <dbReference type="PROSITE" id="PS50850"/>
    </source>
</evidence>
<feature type="transmembrane region" description="Helical" evidence="6">
    <location>
        <begin position="189"/>
        <end position="211"/>
    </location>
</feature>
<comment type="subcellular location">
    <subcellularLocation>
        <location evidence="1">Membrane</location>
        <topology evidence="1">Multi-pass membrane protein</topology>
    </subcellularLocation>
</comment>
<dbReference type="SUPFAM" id="SSF103473">
    <property type="entry name" value="MFS general substrate transporter"/>
    <property type="match status" value="1"/>
</dbReference>
<dbReference type="Proteomes" id="UP000000267">
    <property type="component" value="Unassembled WGS sequence"/>
</dbReference>
<proteinExistence type="inferred from homology"/>
<feature type="transmembrane region" description="Helical" evidence="6">
    <location>
        <begin position="287"/>
        <end position="308"/>
    </location>
</feature>
<dbReference type="InterPro" id="IPR036259">
    <property type="entry name" value="MFS_trans_sf"/>
</dbReference>
<dbReference type="InterPro" id="IPR011701">
    <property type="entry name" value="MFS"/>
</dbReference>
<dbReference type="HOGENOM" id="CLU_000960_10_0_1"/>
<feature type="transmembrane region" description="Helical" evidence="6">
    <location>
        <begin position="231"/>
        <end position="250"/>
    </location>
</feature>
<dbReference type="GO" id="GO:0015174">
    <property type="term" value="F:basic amino acid transmembrane transporter activity"/>
    <property type="evidence" value="ECO:0007669"/>
    <property type="project" value="EnsemblFungi"/>
</dbReference>
<keyword evidence="3 6" id="KW-0812">Transmembrane</keyword>
<keyword evidence="9" id="KW-1185">Reference proteome</keyword>
<dbReference type="RefSeq" id="XP_001643370.1">
    <property type="nucleotide sequence ID" value="XM_001643320.1"/>
</dbReference>
<comment type="similarity">
    <text evidence="2">Belongs to the major facilitator superfamily.</text>
</comment>